<keyword evidence="3" id="KW-1185">Reference proteome</keyword>
<name>A0A6A6T0F8_9PLEO</name>
<evidence type="ECO:0000313" key="2">
    <source>
        <dbReference type="EMBL" id="KAF2653436.1"/>
    </source>
</evidence>
<evidence type="ECO:0000313" key="3">
    <source>
        <dbReference type="Proteomes" id="UP000799324"/>
    </source>
</evidence>
<feature type="transmembrane region" description="Helical" evidence="1">
    <location>
        <begin position="58"/>
        <end position="78"/>
    </location>
</feature>
<dbReference type="Proteomes" id="UP000799324">
    <property type="component" value="Unassembled WGS sequence"/>
</dbReference>
<gene>
    <name evidence="2" type="ORF">K491DRAFT_680525</name>
</gene>
<protein>
    <recommendedName>
        <fullName evidence="4">MARVEL domain-containing protein</fullName>
    </recommendedName>
</protein>
<dbReference type="OrthoDB" id="3782375at2759"/>
<dbReference type="AlphaFoldDB" id="A0A6A6T0F8"/>
<evidence type="ECO:0000256" key="1">
    <source>
        <dbReference type="SAM" id="Phobius"/>
    </source>
</evidence>
<keyword evidence="1" id="KW-0812">Transmembrane</keyword>
<accession>A0A6A6T0F8</accession>
<dbReference type="EMBL" id="MU004381">
    <property type="protein sequence ID" value="KAF2653436.1"/>
    <property type="molecule type" value="Genomic_DNA"/>
</dbReference>
<proteinExistence type="predicted"/>
<evidence type="ECO:0008006" key="4">
    <source>
        <dbReference type="Google" id="ProtNLM"/>
    </source>
</evidence>
<sequence>MPPPKKQGRDKRTTLALVLACLVCGVPVAGTLLSLEITFFPIDTIPLKQPDAIINDSHIALLAAAFLALIASVCVALGTVSIRHLTPNNAFVGIMTLGFGAINFAGQLVILALVYISNAAHPESKSTIEVKFVNGQYDTGGRQFTHETFSCMMGNLYLAREPWSTNACSEYHYARYCTILLVNTGFLLLGISYWPVRKTLFAGQKRSAPAKV</sequence>
<reference evidence="2" key="1">
    <citation type="journal article" date="2020" name="Stud. Mycol.">
        <title>101 Dothideomycetes genomes: a test case for predicting lifestyles and emergence of pathogens.</title>
        <authorList>
            <person name="Haridas S."/>
            <person name="Albert R."/>
            <person name="Binder M."/>
            <person name="Bloem J."/>
            <person name="Labutti K."/>
            <person name="Salamov A."/>
            <person name="Andreopoulos B."/>
            <person name="Baker S."/>
            <person name="Barry K."/>
            <person name="Bills G."/>
            <person name="Bluhm B."/>
            <person name="Cannon C."/>
            <person name="Castanera R."/>
            <person name="Culley D."/>
            <person name="Daum C."/>
            <person name="Ezra D."/>
            <person name="Gonzalez J."/>
            <person name="Henrissat B."/>
            <person name="Kuo A."/>
            <person name="Liang C."/>
            <person name="Lipzen A."/>
            <person name="Lutzoni F."/>
            <person name="Magnuson J."/>
            <person name="Mondo S."/>
            <person name="Nolan M."/>
            <person name="Ohm R."/>
            <person name="Pangilinan J."/>
            <person name="Park H.-J."/>
            <person name="Ramirez L."/>
            <person name="Alfaro M."/>
            <person name="Sun H."/>
            <person name="Tritt A."/>
            <person name="Yoshinaga Y."/>
            <person name="Zwiers L.-H."/>
            <person name="Turgeon B."/>
            <person name="Goodwin S."/>
            <person name="Spatafora J."/>
            <person name="Crous P."/>
            <person name="Grigoriev I."/>
        </authorList>
    </citation>
    <scope>NUCLEOTIDE SEQUENCE</scope>
    <source>
        <strain evidence="2">CBS 122681</strain>
    </source>
</reference>
<feature type="transmembrane region" description="Helical" evidence="1">
    <location>
        <begin position="90"/>
        <end position="116"/>
    </location>
</feature>
<organism evidence="2 3">
    <name type="scientific">Lophiostoma macrostomum CBS 122681</name>
    <dbReference type="NCBI Taxonomy" id="1314788"/>
    <lineage>
        <taxon>Eukaryota</taxon>
        <taxon>Fungi</taxon>
        <taxon>Dikarya</taxon>
        <taxon>Ascomycota</taxon>
        <taxon>Pezizomycotina</taxon>
        <taxon>Dothideomycetes</taxon>
        <taxon>Pleosporomycetidae</taxon>
        <taxon>Pleosporales</taxon>
        <taxon>Lophiostomataceae</taxon>
        <taxon>Lophiostoma</taxon>
    </lineage>
</organism>
<keyword evidence="1" id="KW-0472">Membrane</keyword>
<keyword evidence="1" id="KW-1133">Transmembrane helix</keyword>
<feature type="transmembrane region" description="Helical" evidence="1">
    <location>
        <begin position="173"/>
        <end position="196"/>
    </location>
</feature>